<sequence>MRAFLGRARELAAFRAALARQPSYTVLYLYGPGGIGKSTLLQRIADEIPAVFLEPGAEPGTEPAPLILIDGLDRLDRPAEWLREKVLPTGPVIVVAARQPPSAQWRADLGWNDILRPLPLGPLTPAESAALLHTHRVPADRHAAVLAFCCGNPLALRVAAQLVTGDRDATDDDICRDVAASIADQLLGDLPSPAHRQAVEAIAHAWRTNEELLRAALPGEDAATLFSWLRAQPFTAADARGVYPVDAVRNVVEADLRWRDENRFAAMHTRIKTHLIVRARTATGSAELPNAADVIFVQRHENRLWPYFTRLYGFEVTEHPYDPADRPQVLEMARAAEGPESAAIADFWLGRQPAAFRVYRRAGNLCAFGARLRLSRPDDDELAADPVVATAWARTQRVTPLRPGEHLNIARFNVEPAAYYRPSEAMDLMRLRLAATIMCEDGLAWSVILTPDLFWAPTIERSHTRDAGPPITVGGRDYFLFSQCFGAMPITAWSDVGVDLMMERRPRSVPRAASPWNRDDFDEAVQQALRCWRRTDELAETDLTHSRLALEAGNGDPVAGLRRVLEAALGTLRDDPRQQRYHRVLQVTYLDGVPSQQAAADRLHLPFSTYRRHRQRGLTALCDLLWKVETHGIGVLS</sequence>
<evidence type="ECO:0000313" key="1">
    <source>
        <dbReference type="EMBL" id="GIF25469.1"/>
    </source>
</evidence>
<organism evidence="1 2">
    <name type="scientific">Paractinoplanes tereljensis</name>
    <dbReference type="NCBI Taxonomy" id="571912"/>
    <lineage>
        <taxon>Bacteria</taxon>
        <taxon>Bacillati</taxon>
        <taxon>Actinomycetota</taxon>
        <taxon>Actinomycetes</taxon>
        <taxon>Micromonosporales</taxon>
        <taxon>Micromonosporaceae</taxon>
        <taxon>Paractinoplanes</taxon>
    </lineage>
</organism>
<dbReference type="Proteomes" id="UP000623608">
    <property type="component" value="Unassembled WGS sequence"/>
</dbReference>
<protein>
    <recommendedName>
        <fullName evidence="3">AAA ATPase-like protein</fullName>
    </recommendedName>
</protein>
<proteinExistence type="predicted"/>
<comment type="caution">
    <text evidence="1">The sequence shown here is derived from an EMBL/GenBank/DDBJ whole genome shotgun (WGS) entry which is preliminary data.</text>
</comment>
<dbReference type="EMBL" id="BOMY01000051">
    <property type="protein sequence ID" value="GIF25469.1"/>
    <property type="molecule type" value="Genomic_DNA"/>
</dbReference>
<reference evidence="1" key="1">
    <citation type="submission" date="2021-01" db="EMBL/GenBank/DDBJ databases">
        <title>Whole genome shotgun sequence of Actinoplanes tereljensis NBRC 105297.</title>
        <authorList>
            <person name="Komaki H."/>
            <person name="Tamura T."/>
        </authorList>
    </citation>
    <scope>NUCLEOTIDE SEQUENCE</scope>
    <source>
        <strain evidence="1">NBRC 105297</strain>
    </source>
</reference>
<name>A0A919NX21_9ACTN</name>
<dbReference type="AlphaFoldDB" id="A0A919NX21"/>
<gene>
    <name evidence="1" type="ORF">Ate02nite_81990</name>
</gene>
<dbReference type="SUPFAM" id="SSF52540">
    <property type="entry name" value="P-loop containing nucleoside triphosphate hydrolases"/>
    <property type="match status" value="1"/>
</dbReference>
<keyword evidence="2" id="KW-1185">Reference proteome</keyword>
<evidence type="ECO:0000313" key="2">
    <source>
        <dbReference type="Proteomes" id="UP000623608"/>
    </source>
</evidence>
<dbReference type="InterPro" id="IPR027417">
    <property type="entry name" value="P-loop_NTPase"/>
</dbReference>
<dbReference type="Gene3D" id="3.40.50.300">
    <property type="entry name" value="P-loop containing nucleotide triphosphate hydrolases"/>
    <property type="match status" value="1"/>
</dbReference>
<accession>A0A919NX21</accession>
<evidence type="ECO:0008006" key="3">
    <source>
        <dbReference type="Google" id="ProtNLM"/>
    </source>
</evidence>